<accession>A0A517T3J1</accession>
<dbReference type="RefSeq" id="WP_145258858.1">
    <property type="nucleotide sequence ID" value="NZ_CP036316.1"/>
</dbReference>
<evidence type="ECO:0000313" key="4">
    <source>
        <dbReference type="Proteomes" id="UP000319976"/>
    </source>
</evidence>
<protein>
    <submittedName>
        <fullName evidence="3">Uncharacterized protein</fullName>
    </submittedName>
</protein>
<organism evidence="3 4">
    <name type="scientific">Calycomorphotria hydatis</name>
    <dbReference type="NCBI Taxonomy" id="2528027"/>
    <lineage>
        <taxon>Bacteria</taxon>
        <taxon>Pseudomonadati</taxon>
        <taxon>Planctomycetota</taxon>
        <taxon>Planctomycetia</taxon>
        <taxon>Planctomycetales</taxon>
        <taxon>Planctomycetaceae</taxon>
        <taxon>Calycomorphotria</taxon>
    </lineage>
</organism>
<keyword evidence="2" id="KW-1133">Transmembrane helix</keyword>
<dbReference type="AlphaFoldDB" id="A0A517T3J1"/>
<reference evidence="3 4" key="1">
    <citation type="submission" date="2019-02" db="EMBL/GenBank/DDBJ databases">
        <title>Deep-cultivation of Planctomycetes and their phenomic and genomic characterization uncovers novel biology.</title>
        <authorList>
            <person name="Wiegand S."/>
            <person name="Jogler M."/>
            <person name="Boedeker C."/>
            <person name="Pinto D."/>
            <person name="Vollmers J."/>
            <person name="Rivas-Marin E."/>
            <person name="Kohn T."/>
            <person name="Peeters S.H."/>
            <person name="Heuer A."/>
            <person name="Rast P."/>
            <person name="Oberbeckmann S."/>
            <person name="Bunk B."/>
            <person name="Jeske O."/>
            <person name="Meyerdierks A."/>
            <person name="Storesund J.E."/>
            <person name="Kallscheuer N."/>
            <person name="Luecker S."/>
            <person name="Lage O.M."/>
            <person name="Pohl T."/>
            <person name="Merkel B.J."/>
            <person name="Hornburger P."/>
            <person name="Mueller R.-W."/>
            <person name="Bruemmer F."/>
            <person name="Labrenz M."/>
            <person name="Spormann A.M."/>
            <person name="Op den Camp H."/>
            <person name="Overmann J."/>
            <person name="Amann R."/>
            <person name="Jetten M.S.M."/>
            <person name="Mascher T."/>
            <person name="Medema M.H."/>
            <person name="Devos D.P."/>
            <person name="Kaster A.-K."/>
            <person name="Ovreas L."/>
            <person name="Rohde M."/>
            <person name="Galperin M.Y."/>
            <person name="Jogler C."/>
        </authorList>
    </citation>
    <scope>NUCLEOTIDE SEQUENCE [LARGE SCALE GENOMIC DNA]</scope>
    <source>
        <strain evidence="3 4">V22</strain>
    </source>
</reference>
<proteinExistence type="predicted"/>
<feature type="region of interest" description="Disordered" evidence="1">
    <location>
        <begin position="515"/>
        <end position="549"/>
    </location>
</feature>
<name>A0A517T3J1_9PLAN</name>
<dbReference type="Proteomes" id="UP000319976">
    <property type="component" value="Chromosome"/>
</dbReference>
<evidence type="ECO:0000256" key="1">
    <source>
        <dbReference type="SAM" id="MobiDB-lite"/>
    </source>
</evidence>
<dbReference type="EMBL" id="CP036316">
    <property type="protein sequence ID" value="QDT62943.1"/>
    <property type="molecule type" value="Genomic_DNA"/>
</dbReference>
<keyword evidence="2" id="KW-0472">Membrane</keyword>
<evidence type="ECO:0000256" key="2">
    <source>
        <dbReference type="SAM" id="Phobius"/>
    </source>
</evidence>
<keyword evidence="2" id="KW-0812">Transmembrane</keyword>
<feature type="transmembrane region" description="Helical" evidence="2">
    <location>
        <begin position="493"/>
        <end position="512"/>
    </location>
</feature>
<dbReference type="OrthoDB" id="210010at2"/>
<sequence>MNETKAVAARDIERTERGEAAIWCFRLNVGNGKVDRPGRFPSRLLFCQRNSSRERHRADRVRDRGNLFFSGERGQPQVRSVRSISVAAAVFTSPLMGATLANPNPSRHQTHEVWPRLLIVIMICWAMISPALAQEEVVDRTPLFTPEDTAFIETLSAEASDTTAEQMSQQAEELLAKRRQQHAGASTSPYSLWYDLLRYPQVYRGKPIEFSARVTPAELDIERQPAGWEILTSHPGELPNTEVLLLVPEDVAVPETDSGERMQVLGVFHKLATLSSEAETDTHRSAPVVIVRDLEVIPNAPRSMVELDPQMWNVVQGRKGLLSTERELYYDVLEHVQQANPGELRQSAESYCALRRERDPKYSQLSERDYPFPTFVDVFQHPDAYYGRPVELTGHARRIVRYPAGTNEFGIETLYETWLFTDDSQNNPAVVISTSLPEGVEPGDDLQLPISMVGYFFKIYAYDAKDSRRIAPLFLASTITPLKTPPSDLPTNWLAGGLLVLLAVVIVWVWSVRKSDRHEKRAPLPSELPEFPDESADTAPSPDTPPQHE</sequence>
<dbReference type="KEGG" id="chya:V22_01410"/>
<gene>
    <name evidence="3" type="ORF">V22_01410</name>
</gene>
<keyword evidence="4" id="KW-1185">Reference proteome</keyword>
<evidence type="ECO:0000313" key="3">
    <source>
        <dbReference type="EMBL" id="QDT62943.1"/>
    </source>
</evidence>